<evidence type="ECO:0000313" key="2">
    <source>
        <dbReference type="Proteomes" id="UP000218471"/>
    </source>
</evidence>
<gene>
    <name evidence="1" type="ORF">CFV95_016345</name>
</gene>
<dbReference type="EMBL" id="NKYG02000001">
    <property type="protein sequence ID" value="KAK2620461.1"/>
    <property type="molecule type" value="Genomic_DNA"/>
</dbReference>
<comment type="caution">
    <text evidence="1">The sequence shown here is derived from an EMBL/GenBank/DDBJ whole genome shotgun (WGS) entry which is preliminary data.</text>
</comment>
<sequence>MSVEGMLRRSYKKHTNADFVILKSSLGTVGDDELNSFRKPVWIRLKYVRGYFDFNSQTETQGAGGERQGYDAVAEILYDEIELIADQLDQNCRIYKGLFVEEYITEDIASHAWRIEKFLPAKKSGNFSVLVVGLKLPEKGNHVFLK</sequence>
<evidence type="ECO:0000313" key="1">
    <source>
        <dbReference type="EMBL" id="KAK2620461.1"/>
    </source>
</evidence>
<accession>A0AAV9G144</accession>
<proteinExistence type="predicted"/>
<organism evidence="1 2">
    <name type="scientific">Leptospira interrogans</name>
    <dbReference type="NCBI Taxonomy" id="173"/>
    <lineage>
        <taxon>Bacteria</taxon>
        <taxon>Pseudomonadati</taxon>
        <taxon>Spirochaetota</taxon>
        <taxon>Spirochaetia</taxon>
        <taxon>Leptospirales</taxon>
        <taxon>Leptospiraceae</taxon>
        <taxon>Leptospira</taxon>
    </lineage>
</organism>
<name>A0AAV9G144_LEPIR</name>
<dbReference type="AlphaFoldDB" id="A0AAV9G144"/>
<reference evidence="1" key="1">
    <citation type="submission" date="2023-10" db="EMBL/GenBank/DDBJ databases">
        <title>Genomic and proteomic analysis of Leptospira interrogans strain CUDO8.</title>
        <authorList>
            <person name="Boonciew P."/>
            <person name="Kurilung A."/>
            <person name="Prapasarakul N."/>
        </authorList>
    </citation>
    <scope>NUCLEOTIDE SEQUENCE</scope>
    <source>
        <strain evidence="1">CUDO8</strain>
    </source>
</reference>
<protein>
    <submittedName>
        <fullName evidence="1">Uncharacterized protein</fullName>
    </submittedName>
</protein>
<dbReference type="RefSeq" id="WP_061251886.1">
    <property type="nucleotide sequence ID" value="NZ_JQOR01000197.1"/>
</dbReference>
<dbReference type="Proteomes" id="UP000218471">
    <property type="component" value="Unassembled WGS sequence"/>
</dbReference>